<dbReference type="Proteomes" id="UP000789508">
    <property type="component" value="Unassembled WGS sequence"/>
</dbReference>
<dbReference type="SMART" id="SM00355">
    <property type="entry name" value="ZnF_C2H2"/>
    <property type="match status" value="2"/>
</dbReference>
<dbReference type="FunFam" id="3.30.160.60:FF:001156">
    <property type="entry name" value="Zinc finger protein 407"/>
    <property type="match status" value="1"/>
</dbReference>
<dbReference type="GO" id="GO:0008270">
    <property type="term" value="F:zinc ion binding"/>
    <property type="evidence" value="ECO:0007669"/>
    <property type="project" value="UniProtKB-KW"/>
</dbReference>
<evidence type="ECO:0000313" key="15">
    <source>
        <dbReference type="Proteomes" id="UP000789508"/>
    </source>
</evidence>
<dbReference type="PROSITE" id="PS00028">
    <property type="entry name" value="ZINC_FINGER_C2H2_1"/>
    <property type="match status" value="1"/>
</dbReference>
<dbReference type="PROSITE" id="PS50157">
    <property type="entry name" value="ZINC_FINGER_C2H2_2"/>
    <property type="match status" value="2"/>
</dbReference>
<dbReference type="GO" id="GO:0005634">
    <property type="term" value="C:nucleus"/>
    <property type="evidence" value="ECO:0007669"/>
    <property type="project" value="UniProtKB-SubCell"/>
</dbReference>
<evidence type="ECO:0000256" key="7">
    <source>
        <dbReference type="ARBA" id="ARBA00023015"/>
    </source>
</evidence>
<feature type="domain" description="C2H2-type" evidence="13">
    <location>
        <begin position="334"/>
        <end position="361"/>
    </location>
</feature>
<keyword evidence="6" id="KW-0862">Zinc</keyword>
<dbReference type="PANTHER" id="PTHR46105:SF5">
    <property type="entry name" value="ZINC FINGER AND BTB DOMAIN-CONTAINING PROTEIN 44 ISOFORM X1"/>
    <property type="match status" value="1"/>
</dbReference>
<comment type="caution">
    <text evidence="14">The sequence shown here is derived from an EMBL/GenBank/DDBJ whole genome shotgun (WGS) entry which is preliminary data.</text>
</comment>
<evidence type="ECO:0000256" key="11">
    <source>
        <dbReference type="PROSITE-ProRule" id="PRU00042"/>
    </source>
</evidence>
<dbReference type="AlphaFoldDB" id="A0A9N9BSD0"/>
<evidence type="ECO:0000256" key="12">
    <source>
        <dbReference type="SAM" id="MobiDB-lite"/>
    </source>
</evidence>
<dbReference type="Gene3D" id="3.30.160.60">
    <property type="entry name" value="Classic Zinc Finger"/>
    <property type="match status" value="2"/>
</dbReference>
<evidence type="ECO:0000256" key="8">
    <source>
        <dbReference type="ARBA" id="ARBA00023125"/>
    </source>
</evidence>
<keyword evidence="7" id="KW-0805">Transcription regulation</keyword>
<dbReference type="InterPro" id="IPR013087">
    <property type="entry name" value="Znf_C2H2_type"/>
</dbReference>
<evidence type="ECO:0000256" key="4">
    <source>
        <dbReference type="ARBA" id="ARBA00022737"/>
    </source>
</evidence>
<feature type="domain" description="C2H2-type" evidence="13">
    <location>
        <begin position="362"/>
        <end position="380"/>
    </location>
</feature>
<keyword evidence="15" id="KW-1185">Reference proteome</keyword>
<evidence type="ECO:0000256" key="10">
    <source>
        <dbReference type="ARBA" id="ARBA00023242"/>
    </source>
</evidence>
<feature type="region of interest" description="Disordered" evidence="12">
    <location>
        <begin position="244"/>
        <end position="265"/>
    </location>
</feature>
<proteinExistence type="inferred from homology"/>
<evidence type="ECO:0000256" key="9">
    <source>
        <dbReference type="ARBA" id="ARBA00023163"/>
    </source>
</evidence>
<organism evidence="14 15">
    <name type="scientific">Ambispora leptoticha</name>
    <dbReference type="NCBI Taxonomy" id="144679"/>
    <lineage>
        <taxon>Eukaryota</taxon>
        <taxon>Fungi</taxon>
        <taxon>Fungi incertae sedis</taxon>
        <taxon>Mucoromycota</taxon>
        <taxon>Glomeromycotina</taxon>
        <taxon>Glomeromycetes</taxon>
        <taxon>Archaeosporales</taxon>
        <taxon>Ambisporaceae</taxon>
        <taxon>Ambispora</taxon>
    </lineage>
</organism>
<keyword evidence="3" id="KW-0479">Metal-binding</keyword>
<accession>A0A9N9BSD0</accession>
<dbReference type="InterPro" id="IPR036236">
    <property type="entry name" value="Znf_C2H2_sf"/>
</dbReference>
<keyword evidence="8" id="KW-0238">DNA-binding</keyword>
<dbReference type="SUPFAM" id="SSF57667">
    <property type="entry name" value="beta-beta-alpha zinc fingers"/>
    <property type="match status" value="1"/>
</dbReference>
<sequence length="400" mass="45336">MPSTITFPDYSQQPPLDIDDISSYFEFEQLPYFLIPTDLLYSTDLSYSTDFLKYFDLKMNGVDQSSSMSLMSLSSNISLNFDNDNDKITRSCSPMLQNSFSTTSTLIYAGMNSTAANTAVDTTLRQLPSSSSSLSLPTFSSINLQQEEHLQTSSSPLTAVSEICQEQKVIEQQQRGQEKTESKELSIQREQQPHLQIYQNIPASQKMNNFGTNPPLLLSSSQTNANFTANINFIPQRYTYHQQQLQQPHQITNKQTSPPHHYAPMIKSCWTLPKPNLNTATTNGNSTSSQKTSSPRSINSSKINNNNVTTRPQFSYSGPPKSYYSRLPLYDRPFKCDQCPQSFNRNHDLKRHKRIHLAVKPYPCLYCEKQFSRKDALKRHILVKGCKNNDNGSNNDAVSK</sequence>
<dbReference type="OrthoDB" id="8922241at2759"/>
<keyword evidence="10" id="KW-0539">Nucleus</keyword>
<evidence type="ECO:0000256" key="3">
    <source>
        <dbReference type="ARBA" id="ARBA00022723"/>
    </source>
</evidence>
<dbReference type="PANTHER" id="PTHR46105">
    <property type="entry name" value="AGAP004733-PA"/>
    <property type="match status" value="1"/>
</dbReference>
<evidence type="ECO:0000259" key="13">
    <source>
        <dbReference type="PROSITE" id="PS50157"/>
    </source>
</evidence>
<name>A0A9N9BSD0_9GLOM</name>
<dbReference type="Pfam" id="PF00096">
    <property type="entry name" value="zf-C2H2"/>
    <property type="match status" value="2"/>
</dbReference>
<evidence type="ECO:0000256" key="2">
    <source>
        <dbReference type="ARBA" id="ARBA00006991"/>
    </source>
</evidence>
<comment type="similarity">
    <text evidence="2">Belongs to the krueppel C2H2-type zinc-finger protein family.</text>
</comment>
<reference evidence="14" key="1">
    <citation type="submission" date="2021-06" db="EMBL/GenBank/DDBJ databases">
        <authorList>
            <person name="Kallberg Y."/>
            <person name="Tangrot J."/>
            <person name="Rosling A."/>
        </authorList>
    </citation>
    <scope>NUCLEOTIDE SEQUENCE</scope>
    <source>
        <strain evidence="14">FL130A</strain>
    </source>
</reference>
<evidence type="ECO:0000256" key="6">
    <source>
        <dbReference type="ARBA" id="ARBA00022833"/>
    </source>
</evidence>
<dbReference type="GO" id="GO:0000978">
    <property type="term" value="F:RNA polymerase II cis-regulatory region sequence-specific DNA binding"/>
    <property type="evidence" value="ECO:0007669"/>
    <property type="project" value="TreeGrafter"/>
</dbReference>
<gene>
    <name evidence="14" type="ORF">ALEPTO_LOCUS7183</name>
</gene>
<keyword evidence="9" id="KW-0804">Transcription</keyword>
<feature type="compositionally biased region" description="Low complexity" evidence="12">
    <location>
        <begin position="277"/>
        <end position="307"/>
    </location>
</feature>
<evidence type="ECO:0000256" key="1">
    <source>
        <dbReference type="ARBA" id="ARBA00004123"/>
    </source>
</evidence>
<comment type="subcellular location">
    <subcellularLocation>
        <location evidence="1">Nucleus</location>
    </subcellularLocation>
</comment>
<dbReference type="GO" id="GO:0000981">
    <property type="term" value="F:DNA-binding transcription factor activity, RNA polymerase II-specific"/>
    <property type="evidence" value="ECO:0007669"/>
    <property type="project" value="TreeGrafter"/>
</dbReference>
<evidence type="ECO:0000256" key="5">
    <source>
        <dbReference type="ARBA" id="ARBA00022771"/>
    </source>
</evidence>
<keyword evidence="5 11" id="KW-0863">Zinc-finger</keyword>
<dbReference type="FunFam" id="3.30.160.60:FF:000065">
    <property type="entry name" value="B-cell CLL/lymphoma 6, member B"/>
    <property type="match status" value="1"/>
</dbReference>
<evidence type="ECO:0000313" key="14">
    <source>
        <dbReference type="EMBL" id="CAG8579274.1"/>
    </source>
</evidence>
<dbReference type="EMBL" id="CAJVPS010002935">
    <property type="protein sequence ID" value="CAG8579274.1"/>
    <property type="molecule type" value="Genomic_DNA"/>
</dbReference>
<dbReference type="InterPro" id="IPR050457">
    <property type="entry name" value="ZnFinger_BTB_dom_contain"/>
</dbReference>
<protein>
    <submittedName>
        <fullName evidence="14">9740_t:CDS:1</fullName>
    </submittedName>
</protein>
<keyword evidence="4" id="KW-0677">Repeat</keyword>
<feature type="region of interest" description="Disordered" evidence="12">
    <location>
        <begin position="277"/>
        <end position="317"/>
    </location>
</feature>